<evidence type="ECO:0000256" key="3">
    <source>
        <dbReference type="ARBA" id="ARBA00023098"/>
    </source>
</evidence>
<evidence type="ECO:0000256" key="4">
    <source>
        <dbReference type="RuleBase" id="RU363097"/>
    </source>
</evidence>
<dbReference type="OrthoDB" id="429813at2759"/>
<keyword evidence="8" id="KW-1185">Reference proteome</keyword>
<keyword evidence="4" id="KW-0812">Transmembrane</keyword>
<gene>
    <name evidence="7" type="ORF">PHYEVI_LOCUS765</name>
</gene>
<dbReference type="CDD" id="cd09071">
    <property type="entry name" value="FAR_C"/>
    <property type="match status" value="1"/>
</dbReference>
<dbReference type="GO" id="GO:0005777">
    <property type="term" value="C:peroxisome"/>
    <property type="evidence" value="ECO:0007669"/>
    <property type="project" value="TreeGrafter"/>
</dbReference>
<dbReference type="GO" id="GO:0102965">
    <property type="term" value="F:alcohol-forming long-chain fatty acyl-CoA reductase activity"/>
    <property type="evidence" value="ECO:0007669"/>
    <property type="project" value="UniProtKB-EC"/>
</dbReference>
<protein>
    <recommendedName>
        <fullName evidence="4">Fatty acyl-CoA reductase</fullName>
        <ecNumber evidence="4">1.2.1.84</ecNumber>
    </recommendedName>
</protein>
<comment type="catalytic activity">
    <reaction evidence="4">
        <text>a long-chain fatty acyl-CoA + 2 NADPH + 2 H(+) = a long-chain primary fatty alcohol + 2 NADP(+) + CoA</text>
        <dbReference type="Rhea" id="RHEA:52716"/>
        <dbReference type="ChEBI" id="CHEBI:15378"/>
        <dbReference type="ChEBI" id="CHEBI:57287"/>
        <dbReference type="ChEBI" id="CHEBI:57783"/>
        <dbReference type="ChEBI" id="CHEBI:58349"/>
        <dbReference type="ChEBI" id="CHEBI:77396"/>
        <dbReference type="ChEBI" id="CHEBI:83139"/>
        <dbReference type="EC" id="1.2.1.84"/>
    </reaction>
</comment>
<keyword evidence="3 4" id="KW-0443">Lipid metabolism</keyword>
<evidence type="ECO:0000256" key="2">
    <source>
        <dbReference type="ARBA" id="ARBA00022516"/>
    </source>
</evidence>
<dbReference type="EMBL" id="OU900094">
    <property type="protein sequence ID" value="CAG9854302.1"/>
    <property type="molecule type" value="Genomic_DNA"/>
</dbReference>
<evidence type="ECO:0000259" key="6">
    <source>
        <dbReference type="Pfam" id="PF07993"/>
    </source>
</evidence>
<evidence type="ECO:0000259" key="5">
    <source>
        <dbReference type="Pfam" id="PF03015"/>
    </source>
</evidence>
<dbReference type="PANTHER" id="PTHR11011">
    <property type="entry name" value="MALE STERILITY PROTEIN 2-RELATED"/>
    <property type="match status" value="1"/>
</dbReference>
<evidence type="ECO:0000313" key="8">
    <source>
        <dbReference type="Proteomes" id="UP001153712"/>
    </source>
</evidence>
<proteinExistence type="inferred from homology"/>
<dbReference type="GO" id="GO:0035336">
    <property type="term" value="P:long-chain fatty-acyl-CoA metabolic process"/>
    <property type="evidence" value="ECO:0007669"/>
    <property type="project" value="TreeGrafter"/>
</dbReference>
<dbReference type="Proteomes" id="UP001153712">
    <property type="component" value="Chromosome 1"/>
</dbReference>
<comment type="function">
    <text evidence="4">Catalyzes the reduction of fatty acyl-CoA to fatty alcohols.</text>
</comment>
<comment type="similarity">
    <text evidence="1 4">Belongs to the fatty acyl-CoA reductase family.</text>
</comment>
<organism evidence="7 8">
    <name type="scientific">Phyllotreta striolata</name>
    <name type="common">Striped flea beetle</name>
    <name type="synonym">Crioceris striolata</name>
    <dbReference type="NCBI Taxonomy" id="444603"/>
    <lineage>
        <taxon>Eukaryota</taxon>
        <taxon>Metazoa</taxon>
        <taxon>Ecdysozoa</taxon>
        <taxon>Arthropoda</taxon>
        <taxon>Hexapoda</taxon>
        <taxon>Insecta</taxon>
        <taxon>Pterygota</taxon>
        <taxon>Neoptera</taxon>
        <taxon>Endopterygota</taxon>
        <taxon>Coleoptera</taxon>
        <taxon>Polyphaga</taxon>
        <taxon>Cucujiformia</taxon>
        <taxon>Chrysomeloidea</taxon>
        <taxon>Chrysomelidae</taxon>
        <taxon>Galerucinae</taxon>
        <taxon>Alticini</taxon>
        <taxon>Phyllotreta</taxon>
    </lineage>
</organism>
<dbReference type="AlphaFoldDB" id="A0A9N9TI82"/>
<dbReference type="Gene3D" id="3.40.50.720">
    <property type="entry name" value="NAD(P)-binding Rossmann-like Domain"/>
    <property type="match status" value="1"/>
</dbReference>
<dbReference type="InterPro" id="IPR036291">
    <property type="entry name" value="NAD(P)-bd_dom_sf"/>
</dbReference>
<dbReference type="InterPro" id="IPR033640">
    <property type="entry name" value="FAR_C"/>
</dbReference>
<feature type="domain" description="Fatty acyl-CoA reductase C-terminal" evidence="5">
    <location>
        <begin position="370"/>
        <end position="462"/>
    </location>
</feature>
<keyword evidence="4" id="KW-1133">Transmembrane helix</keyword>
<evidence type="ECO:0000256" key="1">
    <source>
        <dbReference type="ARBA" id="ARBA00005928"/>
    </source>
</evidence>
<accession>A0A9N9TI82</accession>
<feature type="domain" description="Thioester reductase (TE)" evidence="6">
    <location>
        <begin position="21"/>
        <end position="290"/>
    </location>
</feature>
<dbReference type="PANTHER" id="PTHR11011:SF60">
    <property type="entry name" value="FATTY ACYL-COA REDUCTASE-RELATED"/>
    <property type="match status" value="1"/>
</dbReference>
<keyword evidence="2 4" id="KW-0444">Lipid biosynthesis</keyword>
<dbReference type="InterPro" id="IPR013120">
    <property type="entry name" value="FAR_NAD-bd"/>
</dbReference>
<evidence type="ECO:0000313" key="7">
    <source>
        <dbReference type="EMBL" id="CAG9854302.1"/>
    </source>
</evidence>
<dbReference type="InterPro" id="IPR026055">
    <property type="entry name" value="FAR"/>
</dbReference>
<keyword evidence="4" id="KW-0521">NADP</keyword>
<dbReference type="CDD" id="cd05236">
    <property type="entry name" value="FAR-N_SDR_e"/>
    <property type="match status" value="1"/>
</dbReference>
<feature type="transmembrane region" description="Helical" evidence="4">
    <location>
        <begin position="482"/>
        <end position="505"/>
    </location>
</feature>
<dbReference type="GO" id="GO:0080019">
    <property type="term" value="F:alcohol-forming very long-chain fatty acyl-CoA reductase activity"/>
    <property type="evidence" value="ECO:0007669"/>
    <property type="project" value="InterPro"/>
</dbReference>
<sequence>MEAAAELSEIQYFYKNKSVLVTGVTGFLGKLVLEKVLRKLPVKTVYVLVRSKDGQTAEERCSVIFDSLAFGPMKRIDQEFFKKVVLIEGDLGKPDLGLSQADRKLIQNEIEVVFHCAAATKLNESLLNATNVNVRGTKLLVELAKEMNALKAFVFVTSVYSNFPLYEIHEKYYDAKVTAEKLLKLTDGMRSEADASKLAEELLTDWPNAYTFTLNVAEDYLKKEGDKLPLCIIRPSLLLPSVEEPVTGFTDSMAGLSADTAHYALGVTRVNYYQSGTIDAVPVDYVVNLIIASGWYAGLQKMRLKRGDLQSTGTNIYHCISSQEKPITKDEWFGIVHTELRDVPSSKMIQLPMQINTACYYNYKFLTFILHTCMAFLCDTGLKLAGKQPSIVKMYDKIHEAQEMFSPYLFREWYLSNDNTQKLLKRMSFKDRDLFKFDIIELNWQSYFVNYVKGIRVYLLKDPMSTLTEGRERQRRKLNIQLVSAAVLAVIIYVISKFLLFRVFLR</sequence>
<dbReference type="Pfam" id="PF07993">
    <property type="entry name" value="NAD_binding_4"/>
    <property type="match status" value="1"/>
</dbReference>
<name>A0A9N9TI82_PHYSR</name>
<keyword evidence="4" id="KW-0472">Membrane</keyword>
<dbReference type="Pfam" id="PF03015">
    <property type="entry name" value="Sterile"/>
    <property type="match status" value="1"/>
</dbReference>
<keyword evidence="4" id="KW-0560">Oxidoreductase</keyword>
<dbReference type="SUPFAM" id="SSF51735">
    <property type="entry name" value="NAD(P)-binding Rossmann-fold domains"/>
    <property type="match status" value="1"/>
</dbReference>
<reference evidence="7" key="1">
    <citation type="submission" date="2022-01" db="EMBL/GenBank/DDBJ databases">
        <authorList>
            <person name="King R."/>
        </authorList>
    </citation>
    <scope>NUCLEOTIDE SEQUENCE</scope>
</reference>
<dbReference type="EC" id="1.2.1.84" evidence="4"/>